<keyword evidence="2" id="KW-1185">Reference proteome</keyword>
<accession>A0A1W1UTU8</accession>
<sequence>MEPKNPKINLIDYQKRLFIKRRARLARRKNEALRKLKGRDRLKILNEWYF</sequence>
<dbReference type="RefSeq" id="WP_159460736.1">
    <property type="nucleotide sequence ID" value="NZ_FWWV01000014.1"/>
</dbReference>
<gene>
    <name evidence="1" type="ORF">SAMN05660772_02292</name>
</gene>
<proteinExistence type="predicted"/>
<reference evidence="2" key="1">
    <citation type="submission" date="2017-04" db="EMBL/GenBank/DDBJ databases">
        <authorList>
            <person name="Varghese N."/>
            <person name="Submissions S."/>
        </authorList>
    </citation>
    <scope>NUCLEOTIDE SEQUENCE [LARGE SCALE GENOMIC DNA]</scope>
    <source>
        <strain evidence="2">DSM 23072</strain>
    </source>
</reference>
<dbReference type="AlphaFoldDB" id="A0A1W1UTU8"/>
<protein>
    <submittedName>
        <fullName evidence="1">Uncharacterized protein</fullName>
    </submittedName>
</protein>
<organism evidence="1 2">
    <name type="scientific">Pasteurella testudinis DSM 23072</name>
    <dbReference type="NCBI Taxonomy" id="1122938"/>
    <lineage>
        <taxon>Bacteria</taxon>
        <taxon>Pseudomonadati</taxon>
        <taxon>Pseudomonadota</taxon>
        <taxon>Gammaproteobacteria</taxon>
        <taxon>Pasteurellales</taxon>
        <taxon>Pasteurellaceae</taxon>
        <taxon>Pasteurella</taxon>
    </lineage>
</organism>
<dbReference type="EMBL" id="FWWV01000014">
    <property type="protein sequence ID" value="SMB84470.1"/>
    <property type="molecule type" value="Genomic_DNA"/>
</dbReference>
<name>A0A1W1UTU8_9PAST</name>
<dbReference type="Proteomes" id="UP000192408">
    <property type="component" value="Unassembled WGS sequence"/>
</dbReference>
<evidence type="ECO:0000313" key="1">
    <source>
        <dbReference type="EMBL" id="SMB84470.1"/>
    </source>
</evidence>
<evidence type="ECO:0000313" key="2">
    <source>
        <dbReference type="Proteomes" id="UP000192408"/>
    </source>
</evidence>